<evidence type="ECO:0008006" key="4">
    <source>
        <dbReference type="Google" id="ProtNLM"/>
    </source>
</evidence>
<feature type="chain" id="PRO_5046050529" description="MBG domain-containing protein" evidence="1">
    <location>
        <begin position="35"/>
        <end position="1318"/>
    </location>
</feature>
<keyword evidence="1" id="KW-0732">Signal</keyword>
<evidence type="ECO:0000256" key="1">
    <source>
        <dbReference type="SAM" id="SignalP"/>
    </source>
</evidence>
<evidence type="ECO:0000313" key="3">
    <source>
        <dbReference type="Proteomes" id="UP000822152"/>
    </source>
</evidence>
<keyword evidence="3" id="KW-1185">Reference proteome</keyword>
<dbReference type="EMBL" id="JAAIPF010000054">
    <property type="protein sequence ID" value="NSF75246.1"/>
    <property type="molecule type" value="Genomic_DNA"/>
</dbReference>
<dbReference type="Proteomes" id="UP000822152">
    <property type="component" value="Unassembled WGS sequence"/>
</dbReference>
<comment type="caution">
    <text evidence="2">The sequence shown here is derived from an EMBL/GenBank/DDBJ whole genome shotgun (WGS) entry which is preliminary data.</text>
</comment>
<evidence type="ECO:0000313" key="2">
    <source>
        <dbReference type="EMBL" id="NSF75246.1"/>
    </source>
</evidence>
<gene>
    <name evidence="2" type="ORF">G4952_15905</name>
</gene>
<dbReference type="RefSeq" id="WP_173744386.1">
    <property type="nucleotide sequence ID" value="NZ_JAAIPF010000054.1"/>
</dbReference>
<organism evidence="2 3">
    <name type="scientific">Blautia wexlerae</name>
    <dbReference type="NCBI Taxonomy" id="418240"/>
    <lineage>
        <taxon>Bacteria</taxon>
        <taxon>Bacillati</taxon>
        <taxon>Bacillota</taxon>
        <taxon>Clostridia</taxon>
        <taxon>Lachnospirales</taxon>
        <taxon>Lachnospiraceae</taxon>
        <taxon>Blautia</taxon>
    </lineage>
</organism>
<protein>
    <recommendedName>
        <fullName evidence="4">MBG domain-containing protein</fullName>
    </recommendedName>
</protein>
<accession>A0ABX2GSV4</accession>
<proteinExistence type="predicted"/>
<reference evidence="2 3" key="1">
    <citation type="journal article" date="2020" name="Cell Host Microbe">
        <title>Functional and Genomic Variation between Human-Derived Isolates of Lachnospiraceae Reveals Inter- and Intra-Species Diversity.</title>
        <authorList>
            <person name="Sorbara M.T."/>
            <person name="Littmann E.R."/>
            <person name="Fontana E."/>
            <person name="Moody T.U."/>
            <person name="Kohout C.E."/>
            <person name="Gjonbalaj M."/>
            <person name="Eaton V."/>
            <person name="Seok R."/>
            <person name="Leiner I.M."/>
            <person name="Pamer E.G."/>
        </authorList>
    </citation>
    <scope>NUCLEOTIDE SEQUENCE [LARGE SCALE GENOMIC DNA]</scope>
    <source>
        <strain evidence="2 3">MSK.20.11</strain>
    </source>
</reference>
<name>A0ABX2GSV4_9FIRM</name>
<feature type="signal peptide" evidence="1">
    <location>
        <begin position="1"/>
        <end position="34"/>
    </location>
</feature>
<sequence>MTKIKNTKKGMAKKTLSMSLVVAMLATSNVPVWAAEFSDGSDVAVATEAPAEFADETEAPVVEDATETAPASTIINEGNMSLDLTASKSSIVWDDASKVEITGSVNKDGSAAASWKYRWVNSDGIVEKDNNGKELAGNATKVADMDLTATSSLAGKTLTLYVYDLSVDNQTLYDINTGITVTVEKQDLKDVASFDGIGTLTYKGFSQSVDTSKVALKKGTATIDASNYALTSTSATAAYAEVTVTASADKVAGSPYKGSISKTITIDPKTYASGDIVADVTKGTSYQYTGKTIYLPKDKITVKESKSGNNGDDGKLGGADVSGAFKSATVDGSKVGNNVVSVTLDGSKLSNFKSFDGKSLTTTNTVEITKRDLSTSGTKITVNTASGYVPVTATPATLDDYLSFTAVEGGSLNLKGNYVVIVKKADGSAVGENDVLTNGSTYTVTVRAKDDSKCKNEQTFNVIATSATLKSVTADKTYETSYTGNAIQPSKSDLGKLSITYIGTDGATKTELLDSAAYEITGYSNNTDATTQYTSNSGKLVPVPTAYANIKITSGTYKDQTAAIPFTIKPLEVKTTYVSVPKDISINKANKTAADYKVGLTVVAKDESGKKVEKTLTANDYTVDYAWKTPADGNVVGNEIVPTVTITNKNYILNTVDGKTVTLKNFANNTKIVARKLTDAMVVVSPSSYTYTGGKITPTYSVVDGSIVLYKKGELKDDSKAEYEEVSITDAVNVGTGKITVKGLYNENTKTGYAGTANGTFTITAANTADVKVSIDDQDYTGKQVRPRTFKATLNGNDVTDQFEIVSYGENKEAGKGTVVLKPVDGNKNFTGSNITAEFNIVKEKVTGHFDIYNNQGFKIDPASYEFNYNGNAHTYAKTVLTIDTKKTTAKVSDFEIKYVDNISGKKSSEKGINYGYVYAVAKDGVGFSGDGSNDIVTADGTVIKGVVAKALVRIKSVEFVDKNVSLKNATYAGGLPVKPEVLIQIGGSTLVEGKDYTIKLTKDGKEVTPTDVTVGNIYGVEIVGINGYEDSKVVSSASNGLYWGVNKKNLNDCTVTVKDGVVTVLNGYLPVPATEYTAKNNNDGTYTVTAESKSKNYTGSKTVKADGKAEDEKPNAPMISSVKVVGNKATVILSGEAEGATGYDYVISKDRDCINNKNYASVNKNQVKTTTDFTYVQQGTYYAYCHAWKRGADGKKVFGDWSNAFPFVVSAITPAQPVITSVKAKGTTVTVTYTQASNATGYDVVLGTAAKNVNGEVRPVSYGKLVKKNIKGNVVTATFKNVKKGTYYAGLHAFNKTSEDGKKVFSRWSNVKKVTVK</sequence>